<evidence type="ECO:0000256" key="3">
    <source>
        <dbReference type="SAM" id="SignalP"/>
    </source>
</evidence>
<organism evidence="5 6">
    <name type="scientific">Plasmodium gonderi</name>
    <dbReference type="NCBI Taxonomy" id="77519"/>
    <lineage>
        <taxon>Eukaryota</taxon>
        <taxon>Sar</taxon>
        <taxon>Alveolata</taxon>
        <taxon>Apicomplexa</taxon>
        <taxon>Aconoidasida</taxon>
        <taxon>Haemosporida</taxon>
        <taxon>Plasmodiidae</taxon>
        <taxon>Plasmodium</taxon>
        <taxon>Plasmodium (Plasmodium)</taxon>
    </lineage>
</organism>
<accession>A0A1Y1JE13</accession>
<dbReference type="GO" id="GO:0004534">
    <property type="term" value="F:5'-3' RNA exonuclease activity"/>
    <property type="evidence" value="ECO:0007669"/>
    <property type="project" value="TreeGrafter"/>
</dbReference>
<name>A0A1Y1JE13_PLAGO</name>
<keyword evidence="3" id="KW-0732">Signal</keyword>
<dbReference type="RefSeq" id="XP_028542154.1">
    <property type="nucleotide sequence ID" value="XM_028686353.1"/>
</dbReference>
<dbReference type="Gene3D" id="3.40.50.12390">
    <property type="match status" value="1"/>
</dbReference>
<dbReference type="GO" id="GO:0003723">
    <property type="term" value="F:RNA binding"/>
    <property type="evidence" value="ECO:0007669"/>
    <property type="project" value="TreeGrafter"/>
</dbReference>
<sequence length="1066" mass="125338">MSKYLILRWTVFLTLLTSLVTSGIPGLHKWLIQNFPSCVKIVEKNRLVDVTNLKNGYMQIGKKKNRNSKKEQEREGEKSICHVDNLLFDMNQLLHKANVEFVNDENFFFKLSCLIKNVLKKFHPQKNVLFAIDGICPFSKLKLQIKRRAKSKSSLLNRTKANDITCGSLFIQKISKFLLNFVKYLSSQGKYEHIKFYVSTDKELGEGELKLMNWIQNYISTNETNFQINEAGKEDKGSICMSPIGASEESFVIVGADADLLLQCLALKKLHNIYVYTYQMFNVDRGQWINKKENHLVGNDINCHVGSDMSGSEKQNGKNIPHLNKHVNNIKWRKKKIKVLYNLRTFMNLFLNKYSKAFERIRRDMLILFILKGNDYLPKIKEGNFSIFFEAYFKMLDNEMEMQERGIRQYNGLLSNNNTLNKYQFIQYLNQVHKLINFSNYYIHNNGHCSNFSSAECNDTADCDGSHPSSDDKTDDEEDGKDRQLLFKEHMLYLPLTLLNELISKRKINKNRIDIKVNKESKSDFYTCTLTYCYKDGRTCSYSGTSRRKKIAMHLASCNYLENVFPSCMRILDLKHLKKIVEEVDSCGKVDRNQDTQERKMGEQLNQGGEKIPCRSGSSEENNEPPWDDKTERNQVKIKRSGKQGDKQDDKQGDQQDDKQGDRQDDKQGDRQDEKQGNQQDDKEESNKLKEMWNNTIFEKENNQMEFNLRKFYTENCREKNYNEEMHICENYIQGIHWLVEMYTKTYCINFNFFYKYATSPSLLSLYYYLSNWKNGIGKYANNETNIIQNLNLNIFKNNQEYYNFINYCVNRYSMREKAKKLDLNLEENYVETSPNDCAREKLNISGMKKETGRTLKSKNDINPNISENKDPLIFQNNQMCKKENAYFENIYDILFCRNGEVVMNCIQKLNEALKITMSSRKQIMKYYWDVYSTHLRKFYKIIFYKTKKIYVAKFPLFRISFQNENLQTVKNKEKSLLNENSLSVYNSSTCRKRISSCNLKTPNNSYFPSVSFNTLWKKKKKNRNFCTWSMNSSAENEDPSVTIRSTKVTRVMRLKSSRYTKVVVC</sequence>
<feature type="compositionally biased region" description="Basic and acidic residues" evidence="2">
    <location>
        <begin position="592"/>
        <end position="602"/>
    </location>
</feature>
<comment type="caution">
    <text evidence="5">The sequence shown here is derived from an EMBL/GenBank/DDBJ whole genome shotgun (WGS) entry which is preliminary data.</text>
</comment>
<evidence type="ECO:0000259" key="4">
    <source>
        <dbReference type="Pfam" id="PF03159"/>
    </source>
</evidence>
<feature type="compositionally biased region" description="Basic and acidic residues" evidence="2">
    <location>
        <begin position="643"/>
        <end position="676"/>
    </location>
</feature>
<evidence type="ECO:0000256" key="1">
    <source>
        <dbReference type="ARBA" id="ARBA00038299"/>
    </source>
</evidence>
<dbReference type="GeneID" id="39746276"/>
<dbReference type="PANTHER" id="PTHR12341:SF7">
    <property type="entry name" value="5'-3' EXORIBONUCLEASE 1"/>
    <property type="match status" value="1"/>
</dbReference>
<dbReference type="PANTHER" id="PTHR12341">
    <property type="entry name" value="5'-&gt;3' EXORIBONUCLEASE"/>
    <property type="match status" value="1"/>
</dbReference>
<dbReference type="OMA" id="GLHKWVI"/>
<dbReference type="EMBL" id="BDQF01000004">
    <property type="protein sequence ID" value="GAW79565.1"/>
    <property type="molecule type" value="Genomic_DNA"/>
</dbReference>
<dbReference type="InterPro" id="IPR027073">
    <property type="entry name" value="5_3_exoribonuclease"/>
</dbReference>
<dbReference type="GO" id="GO:0000956">
    <property type="term" value="P:nuclear-transcribed mRNA catabolic process"/>
    <property type="evidence" value="ECO:0007669"/>
    <property type="project" value="TreeGrafter"/>
</dbReference>
<reference evidence="6" key="1">
    <citation type="submission" date="2017-04" db="EMBL/GenBank/DDBJ databases">
        <title>Plasmodium gonderi genome.</title>
        <authorList>
            <person name="Arisue N."/>
            <person name="Honma H."/>
            <person name="Kawai S."/>
            <person name="Tougan T."/>
            <person name="Tanabe K."/>
            <person name="Horii T."/>
        </authorList>
    </citation>
    <scope>NUCLEOTIDE SEQUENCE [LARGE SCALE GENOMIC DNA]</scope>
    <source>
        <strain evidence="6">ATCC 30045</strain>
    </source>
</reference>
<feature type="domain" description="Xrn1 N-terminal" evidence="4">
    <location>
        <begin position="23"/>
        <end position="271"/>
    </location>
</feature>
<keyword evidence="6" id="KW-1185">Reference proteome</keyword>
<dbReference type="GO" id="GO:0005634">
    <property type="term" value="C:nucleus"/>
    <property type="evidence" value="ECO:0007669"/>
    <property type="project" value="TreeGrafter"/>
</dbReference>
<dbReference type="InterPro" id="IPR004859">
    <property type="entry name" value="Xrn1_N"/>
</dbReference>
<dbReference type="AlphaFoldDB" id="A0A1Y1JE13"/>
<dbReference type="Pfam" id="PF03159">
    <property type="entry name" value="XRN_N"/>
    <property type="match status" value="1"/>
</dbReference>
<proteinExistence type="inferred from homology"/>
<protein>
    <submittedName>
        <fullName evidence="5">5'-3' exoribonuclease</fullName>
    </submittedName>
</protein>
<dbReference type="Proteomes" id="UP000195521">
    <property type="component" value="Unassembled WGS sequence"/>
</dbReference>
<comment type="similarity">
    <text evidence="1">Belongs to the 5'-3' exonuclease family.</text>
</comment>
<evidence type="ECO:0000313" key="6">
    <source>
        <dbReference type="Proteomes" id="UP000195521"/>
    </source>
</evidence>
<feature type="region of interest" description="Disordered" evidence="2">
    <location>
        <begin position="592"/>
        <end position="688"/>
    </location>
</feature>
<evidence type="ECO:0000256" key="2">
    <source>
        <dbReference type="SAM" id="MobiDB-lite"/>
    </source>
</evidence>
<evidence type="ECO:0000313" key="5">
    <source>
        <dbReference type="EMBL" id="GAW79565.1"/>
    </source>
</evidence>
<dbReference type="OrthoDB" id="372487at2759"/>
<feature type="signal peptide" evidence="3">
    <location>
        <begin position="1"/>
        <end position="21"/>
    </location>
</feature>
<gene>
    <name evidence="5" type="ORF">PGO_041650</name>
</gene>
<feature type="chain" id="PRO_5012282126" evidence="3">
    <location>
        <begin position="22"/>
        <end position="1066"/>
    </location>
</feature>